<dbReference type="GO" id="GO:0008168">
    <property type="term" value="F:methyltransferase activity"/>
    <property type="evidence" value="ECO:0007669"/>
    <property type="project" value="UniProtKB-KW"/>
</dbReference>
<dbReference type="PROSITE" id="PS50280">
    <property type="entry name" value="SET"/>
    <property type="match status" value="1"/>
</dbReference>
<feature type="domain" description="Post-SET" evidence="8">
    <location>
        <begin position="151"/>
        <end position="167"/>
    </location>
</feature>
<dbReference type="SUPFAM" id="SSF82199">
    <property type="entry name" value="SET domain"/>
    <property type="match status" value="1"/>
</dbReference>
<dbReference type="Gene3D" id="2.170.270.10">
    <property type="entry name" value="SET domain"/>
    <property type="match status" value="1"/>
</dbReference>
<evidence type="ECO:0000259" key="8">
    <source>
        <dbReference type="PROSITE" id="PS50868"/>
    </source>
</evidence>
<comment type="subcellular location">
    <subcellularLocation>
        <location evidence="1">Chromosome</location>
    </subcellularLocation>
</comment>
<dbReference type="GO" id="GO:0005694">
    <property type="term" value="C:chromosome"/>
    <property type="evidence" value="ECO:0007669"/>
    <property type="project" value="UniProtKB-SubCell"/>
</dbReference>
<sequence>MALNADFVNAFAGPPLKPYPDSLPRTRIAVRRSAAHGRDVFATRGFFCDEFVCEYRGEQISWDEATRSHPRDPDNPDHAFYFGLGDGTMIDGAIGGNSAGWLNHSCSPNCEADDHDGRVLIHTIRTVPAAEELNIDYALAVDGRHTRSLRQRCACRCGSQNCRGSMPADKKKPPARPSFPRPTAT</sequence>
<keyword evidence="5" id="KW-0949">S-adenosyl-L-methionine</keyword>
<evidence type="ECO:0000259" key="7">
    <source>
        <dbReference type="PROSITE" id="PS50280"/>
    </source>
</evidence>
<dbReference type="InterPro" id="IPR003616">
    <property type="entry name" value="Post-SET_dom"/>
</dbReference>
<dbReference type="OrthoDB" id="9790349at2"/>
<reference evidence="9 10" key="1">
    <citation type="journal article" date="2020" name="Int. J. Syst. Evol. Microbiol.">
        <title>Paraburkholderia madseniana sp. nov., a phenolic acid-degrading bacterium isolated from acidic forest soil.</title>
        <authorList>
            <person name="Wilhelm R.C."/>
            <person name="Murphy S.J.L."/>
            <person name="Feriancek N.M."/>
            <person name="Karasz D.C."/>
            <person name="DeRito C.M."/>
            <person name="Newman J.D."/>
            <person name="Buckley D.H."/>
        </authorList>
    </citation>
    <scope>NUCLEOTIDE SEQUENCE [LARGE SCALE GENOMIC DNA]</scope>
    <source>
        <strain evidence="9 10">RP11</strain>
    </source>
</reference>
<dbReference type="InterPro" id="IPR001214">
    <property type="entry name" value="SET_dom"/>
</dbReference>
<dbReference type="PROSITE" id="PS50868">
    <property type="entry name" value="POST_SET"/>
    <property type="match status" value="1"/>
</dbReference>
<dbReference type="GO" id="GO:0032259">
    <property type="term" value="P:methylation"/>
    <property type="evidence" value="ECO:0007669"/>
    <property type="project" value="UniProtKB-KW"/>
</dbReference>
<feature type="domain" description="SET" evidence="7">
    <location>
        <begin position="26"/>
        <end position="138"/>
    </location>
</feature>
<keyword evidence="3 9" id="KW-0489">Methyltransferase</keyword>
<dbReference type="PANTHER" id="PTHR22884">
    <property type="entry name" value="SET DOMAIN PROTEINS"/>
    <property type="match status" value="1"/>
</dbReference>
<evidence type="ECO:0000256" key="5">
    <source>
        <dbReference type="ARBA" id="ARBA00022691"/>
    </source>
</evidence>
<keyword evidence="2" id="KW-0158">Chromosome</keyword>
<feature type="region of interest" description="Disordered" evidence="6">
    <location>
        <begin position="162"/>
        <end position="185"/>
    </location>
</feature>
<dbReference type="Pfam" id="PF00856">
    <property type="entry name" value="SET"/>
    <property type="match status" value="1"/>
</dbReference>
<protein>
    <submittedName>
        <fullName evidence="9">SET domain-containing protein-lysine N-methyltransferase</fullName>
    </submittedName>
</protein>
<dbReference type="AlphaFoldDB" id="A0A6N6WCV7"/>
<organism evidence="9 10">
    <name type="scientific">Paraburkholderia madseniana</name>
    <dbReference type="NCBI Taxonomy" id="2599607"/>
    <lineage>
        <taxon>Bacteria</taxon>
        <taxon>Pseudomonadati</taxon>
        <taxon>Pseudomonadota</taxon>
        <taxon>Betaproteobacteria</taxon>
        <taxon>Burkholderiales</taxon>
        <taxon>Burkholderiaceae</taxon>
        <taxon>Paraburkholderia</taxon>
    </lineage>
</organism>
<evidence type="ECO:0000256" key="3">
    <source>
        <dbReference type="ARBA" id="ARBA00022603"/>
    </source>
</evidence>
<dbReference type="EMBL" id="VOSW01000033">
    <property type="protein sequence ID" value="KAE8758455.1"/>
    <property type="molecule type" value="Genomic_DNA"/>
</dbReference>
<evidence type="ECO:0000256" key="1">
    <source>
        <dbReference type="ARBA" id="ARBA00004286"/>
    </source>
</evidence>
<dbReference type="Proteomes" id="UP000463700">
    <property type="component" value="Unassembled WGS sequence"/>
</dbReference>
<feature type="compositionally biased region" description="Pro residues" evidence="6">
    <location>
        <begin position="175"/>
        <end position="185"/>
    </location>
</feature>
<dbReference type="SMART" id="SM00317">
    <property type="entry name" value="SET"/>
    <property type="match status" value="1"/>
</dbReference>
<gene>
    <name evidence="9" type="ORF">FSO04_18825</name>
</gene>
<evidence type="ECO:0000313" key="9">
    <source>
        <dbReference type="EMBL" id="KAE8758455.1"/>
    </source>
</evidence>
<proteinExistence type="predicted"/>
<evidence type="ECO:0000256" key="2">
    <source>
        <dbReference type="ARBA" id="ARBA00022454"/>
    </source>
</evidence>
<comment type="caution">
    <text evidence="9">The sequence shown here is derived from an EMBL/GenBank/DDBJ whole genome shotgun (WGS) entry which is preliminary data.</text>
</comment>
<name>A0A6N6WCV7_9BURK</name>
<evidence type="ECO:0000256" key="4">
    <source>
        <dbReference type="ARBA" id="ARBA00022679"/>
    </source>
</evidence>
<accession>A0A6N6WCV7</accession>
<evidence type="ECO:0000256" key="6">
    <source>
        <dbReference type="SAM" id="MobiDB-lite"/>
    </source>
</evidence>
<dbReference type="InterPro" id="IPR050777">
    <property type="entry name" value="SET2_Histone-Lys_MeTrsfase"/>
</dbReference>
<dbReference type="InterPro" id="IPR046341">
    <property type="entry name" value="SET_dom_sf"/>
</dbReference>
<keyword evidence="4 9" id="KW-0808">Transferase</keyword>
<evidence type="ECO:0000313" key="10">
    <source>
        <dbReference type="Proteomes" id="UP000463700"/>
    </source>
</evidence>